<dbReference type="Pfam" id="PF14200">
    <property type="entry name" value="RicinB_lectin_2"/>
    <property type="match status" value="1"/>
</dbReference>
<feature type="signal peptide" evidence="1">
    <location>
        <begin position="1"/>
        <end position="30"/>
    </location>
</feature>
<dbReference type="SMART" id="SM00458">
    <property type="entry name" value="RICIN"/>
    <property type="match status" value="1"/>
</dbReference>
<dbReference type="GeneID" id="91343336"/>
<gene>
    <name evidence="3" type="ORF">OG442_20440</name>
</gene>
<evidence type="ECO:0000313" key="3">
    <source>
        <dbReference type="EMBL" id="WUX53739.1"/>
    </source>
</evidence>
<evidence type="ECO:0000256" key="1">
    <source>
        <dbReference type="SAM" id="SignalP"/>
    </source>
</evidence>
<dbReference type="InterPro" id="IPR035992">
    <property type="entry name" value="Ricin_B-like_lectins"/>
</dbReference>
<dbReference type="Gene3D" id="2.80.10.50">
    <property type="match status" value="2"/>
</dbReference>
<feature type="domain" description="Ricin B lectin" evidence="2">
    <location>
        <begin position="53"/>
        <end position="189"/>
    </location>
</feature>
<dbReference type="CDD" id="cd00161">
    <property type="entry name" value="beta-trefoil_Ricin-like"/>
    <property type="match status" value="1"/>
</dbReference>
<name>A0ABZ2A6P4_STRNV</name>
<dbReference type="SUPFAM" id="SSF50370">
    <property type="entry name" value="Ricin B-like lectins"/>
    <property type="match status" value="1"/>
</dbReference>
<sequence length="195" mass="20308">MKSYKRWGMGLGAVVASVGLMSGSFSPAVAVDSAGAPAGARADAAPRSIVAQQFTLRLASDPRQVANVRGASPDNGAPVIQYPWSGTANERWEADSALGGYYRFKSVGSGKCLNVAGGGTANGTLVIQYDCGNADNELWRFVPKGIGYQVVVKSSNKCLNVAGGVGVGNSLIQYDCTPQGVPNDVWLPVWEPVNL</sequence>
<proteinExistence type="predicted"/>
<organism evidence="3 4">
    <name type="scientific">Streptomyces niveus</name>
    <name type="common">Streptomyces spheroides</name>
    <dbReference type="NCBI Taxonomy" id="193462"/>
    <lineage>
        <taxon>Bacteria</taxon>
        <taxon>Bacillati</taxon>
        <taxon>Actinomycetota</taxon>
        <taxon>Actinomycetes</taxon>
        <taxon>Kitasatosporales</taxon>
        <taxon>Streptomycetaceae</taxon>
        <taxon>Streptomyces</taxon>
    </lineage>
</organism>
<feature type="chain" id="PRO_5045742019" evidence="1">
    <location>
        <begin position="31"/>
        <end position="195"/>
    </location>
</feature>
<evidence type="ECO:0000313" key="4">
    <source>
        <dbReference type="Proteomes" id="UP001432209"/>
    </source>
</evidence>
<keyword evidence="4" id="KW-1185">Reference proteome</keyword>
<dbReference type="Proteomes" id="UP001432209">
    <property type="component" value="Chromosome"/>
</dbReference>
<dbReference type="InterPro" id="IPR000772">
    <property type="entry name" value="Ricin_B_lectin"/>
</dbReference>
<dbReference type="RefSeq" id="WP_069627108.1">
    <property type="nucleotide sequence ID" value="NZ_CP108849.2"/>
</dbReference>
<accession>A0ABZ2A6P4</accession>
<keyword evidence="1" id="KW-0732">Signal</keyword>
<dbReference type="PROSITE" id="PS50231">
    <property type="entry name" value="RICIN_B_LECTIN"/>
    <property type="match status" value="1"/>
</dbReference>
<reference evidence="3" key="1">
    <citation type="submission" date="2022-10" db="EMBL/GenBank/DDBJ databases">
        <title>The complete genomes of actinobacterial strains from the NBC collection.</title>
        <authorList>
            <person name="Joergensen T.S."/>
            <person name="Alvarez Arevalo M."/>
            <person name="Sterndorff E.B."/>
            <person name="Faurdal D."/>
            <person name="Vuksanovic O."/>
            <person name="Mourched A.-S."/>
            <person name="Charusanti P."/>
            <person name="Shaw S."/>
            <person name="Blin K."/>
            <person name="Weber T."/>
        </authorList>
    </citation>
    <scope>NUCLEOTIDE SEQUENCE</scope>
    <source>
        <strain evidence="3">NBC_01432</strain>
    </source>
</reference>
<evidence type="ECO:0000259" key="2">
    <source>
        <dbReference type="SMART" id="SM00458"/>
    </source>
</evidence>
<protein>
    <submittedName>
        <fullName evidence="3">RICIN domain-containing protein</fullName>
    </submittedName>
</protein>
<dbReference type="EMBL" id="CP109495">
    <property type="protein sequence ID" value="WUX53739.1"/>
    <property type="molecule type" value="Genomic_DNA"/>
</dbReference>